<evidence type="ECO:0000313" key="1">
    <source>
        <dbReference type="EMBL" id="NYH88226.1"/>
    </source>
</evidence>
<dbReference type="Proteomes" id="UP000579605">
    <property type="component" value="Unassembled WGS sequence"/>
</dbReference>
<keyword evidence="2" id="KW-1185">Reference proteome</keyword>
<name>A0A852ZIS7_9ACTN</name>
<evidence type="ECO:0000313" key="2">
    <source>
        <dbReference type="Proteomes" id="UP000579605"/>
    </source>
</evidence>
<sequence>MSEKTPEQRYEEIAKQRLAEVLATQEVHRRMLAGEATPQEVEIVRQFTGDASVQRDRAWAPDEY</sequence>
<organism evidence="1 2">
    <name type="scientific">Actinopolymorpha rutila</name>
    <dbReference type="NCBI Taxonomy" id="446787"/>
    <lineage>
        <taxon>Bacteria</taxon>
        <taxon>Bacillati</taxon>
        <taxon>Actinomycetota</taxon>
        <taxon>Actinomycetes</taxon>
        <taxon>Propionibacteriales</taxon>
        <taxon>Actinopolymorphaceae</taxon>
        <taxon>Actinopolymorpha</taxon>
    </lineage>
</organism>
<reference evidence="1 2" key="1">
    <citation type="submission" date="2020-07" db="EMBL/GenBank/DDBJ databases">
        <title>Sequencing the genomes of 1000 actinobacteria strains.</title>
        <authorList>
            <person name="Klenk H.-P."/>
        </authorList>
    </citation>
    <scope>NUCLEOTIDE SEQUENCE [LARGE SCALE GENOMIC DNA]</scope>
    <source>
        <strain evidence="1 2">DSM 18448</strain>
    </source>
</reference>
<comment type="caution">
    <text evidence="1">The sequence shown here is derived from an EMBL/GenBank/DDBJ whole genome shotgun (WGS) entry which is preliminary data.</text>
</comment>
<dbReference type="EMBL" id="JACBZH010000001">
    <property type="protein sequence ID" value="NYH88226.1"/>
    <property type="molecule type" value="Genomic_DNA"/>
</dbReference>
<proteinExistence type="predicted"/>
<gene>
    <name evidence="1" type="ORF">F4554_000864</name>
</gene>
<accession>A0A852ZIS7</accession>
<dbReference type="RefSeq" id="WP_179786162.1">
    <property type="nucleotide sequence ID" value="NZ_BAAARR010000004.1"/>
</dbReference>
<protein>
    <submittedName>
        <fullName evidence="1">Putative negative regulator of RcsB-dependent stress response</fullName>
    </submittedName>
</protein>
<dbReference type="AlphaFoldDB" id="A0A852ZIS7"/>